<dbReference type="Gene3D" id="2.60.40.1840">
    <property type="match status" value="1"/>
</dbReference>
<sequence length="901" mass="100126">MQREGAAVVRLEDYRPTDYAIDTVDLDFRLDPTATQVTASLALRRREPSPTQAQKTQAENPPLILDGDGLKLKQVFVDGRTLSADEYEASPDRLTLHTPPHEPFTLKIVTEIDPENNTALMGLYRSSGVYTTQCEAEGFRRITYFYDRPDVLAVYTVRMEAPRAQTPVMLSNGNLIQSGPVDGSNRHYAVWHDPFPKPSYLFALVAGDLGSIHDEFVTTSGRRVRLGIFCEHGKEERCRYAMDALKRSMRWDEEVFGREYDLDVFNIVAVSDFNMGAMENKGLNVFNDKYVLVDAETGTDMDYAHVEGVIAHEYFHNWTGDRITCRDWFQLCLKEGLTVFRDQEFSSDMRSRPVKRISDVIGLRQAQFPEDAGPLAHPVRPTAYREINNFYTATVYEKGAEICRMLKLVLGDEGFRAGMDLYFERHDGGAVTIEDFIECFAEATGKDLTQFSLWYHQAGTPKVTLRHAYDAQSETLSLSLAQELPQTPDNKPKAPQLIPLSFGLVGPDGQDLSWDDVDAPAGLGDGGKEALGRGLILLSEKEVNLTFRGVRAEAVPSVLRGFSAPVHLEADLTDDDLFFLARQDTDAFNRWEALQSLARRAILSGYQALASGGAASFDPRLAAAFAELAENTDFDPAFRALALALPSENEIAQLIAKDVDPDIVYETRQALAGFIGEKVADRIVEAAKREPAMPAYSPDADNAGRRALTFAAWRYQIAAGKARGQDEGVEVRKSFETATNLTERLAALRLLVHENLTGASAALDAFFERYRDNPLVLDKWFAVQAMQPGHDTLKKVEALTQNPAFSWKTPNRVYSLVRTFGAGNPTAFNRPDGAGYHFLANAIADLDKSNPSVASRLATCFRSYRLLEPGRRTHAEAALRALSDRPDLSTDVADIVIRTLG</sequence>
<dbReference type="RefSeq" id="WP_307152776.1">
    <property type="nucleotide sequence ID" value="NZ_JAUSUK010000001.1"/>
</dbReference>
<keyword evidence="7" id="KW-0645">Protease</keyword>
<dbReference type="NCBIfam" id="TIGR02414">
    <property type="entry name" value="pepN_proteo"/>
    <property type="match status" value="1"/>
</dbReference>
<keyword evidence="10" id="KW-0862">Zinc</keyword>
<dbReference type="InterPro" id="IPR012779">
    <property type="entry name" value="Peptidase_M1_pepN"/>
</dbReference>
<dbReference type="InterPro" id="IPR001930">
    <property type="entry name" value="Peptidase_M1"/>
</dbReference>
<feature type="domain" description="Peptidase M1 alanyl aminopeptidase C-terminal" evidence="15">
    <location>
        <begin position="574"/>
        <end position="900"/>
    </location>
</feature>
<evidence type="ECO:0000313" key="17">
    <source>
        <dbReference type="EMBL" id="MDQ0324492.1"/>
    </source>
</evidence>
<evidence type="ECO:0000259" key="13">
    <source>
        <dbReference type="Pfam" id="PF01433"/>
    </source>
</evidence>
<evidence type="ECO:0000256" key="5">
    <source>
        <dbReference type="ARBA" id="ARBA00015611"/>
    </source>
</evidence>
<dbReference type="InterPro" id="IPR014782">
    <property type="entry name" value="Peptidase_M1_dom"/>
</dbReference>
<dbReference type="EC" id="3.4.11.2" evidence="4 12"/>
<name>A0ABU0C1U8_9BRAD</name>
<dbReference type="InterPro" id="IPR045357">
    <property type="entry name" value="Aminopeptidase_N-like_N"/>
</dbReference>
<feature type="domain" description="Peptidase M1 alanyl aminopeptidase Ig-like fold" evidence="14">
    <location>
        <begin position="459"/>
        <end position="570"/>
    </location>
</feature>
<comment type="catalytic activity">
    <reaction evidence="1">
        <text>Release of an N-terminal amino acid, Xaa-|-Yaa- from a peptide, amide or arylamide. Xaa is preferably Ala, but may be most amino acids including Pro (slow action). When a terminal hydrophobic residue is followed by a prolyl residue, the two may be released as an intact Xaa-Pro dipeptide.</text>
        <dbReference type="EC" id="3.4.11.2"/>
    </reaction>
</comment>
<evidence type="ECO:0000256" key="2">
    <source>
        <dbReference type="ARBA" id="ARBA00001947"/>
    </source>
</evidence>
<keyword evidence="8" id="KW-0479">Metal-binding</keyword>
<dbReference type="Gene3D" id="1.10.390.10">
    <property type="entry name" value="Neutral Protease Domain 2"/>
    <property type="match status" value="1"/>
</dbReference>
<keyword evidence="18" id="KW-1185">Reference proteome</keyword>
<comment type="similarity">
    <text evidence="3">Belongs to the peptidase M1 family.</text>
</comment>
<evidence type="ECO:0000259" key="16">
    <source>
        <dbReference type="Pfam" id="PF17900"/>
    </source>
</evidence>
<dbReference type="SUPFAM" id="SSF63737">
    <property type="entry name" value="Leukotriene A4 hydrolase N-terminal domain"/>
    <property type="match status" value="1"/>
</dbReference>
<dbReference type="CDD" id="cd09600">
    <property type="entry name" value="M1_APN"/>
    <property type="match status" value="1"/>
</dbReference>
<dbReference type="EMBL" id="JAUSUK010000001">
    <property type="protein sequence ID" value="MDQ0324492.1"/>
    <property type="molecule type" value="Genomic_DNA"/>
</dbReference>
<proteinExistence type="inferred from homology"/>
<dbReference type="PRINTS" id="PR00756">
    <property type="entry name" value="ALADIPTASE"/>
</dbReference>
<dbReference type="GO" id="GO:0016285">
    <property type="term" value="F:alanyl aminopeptidase activity"/>
    <property type="evidence" value="ECO:0007669"/>
    <property type="project" value="UniProtKB-EC"/>
</dbReference>
<comment type="caution">
    <text evidence="17">The sequence shown here is derived from an EMBL/GenBank/DDBJ whole genome shotgun (WGS) entry which is preliminary data.</text>
</comment>
<dbReference type="InterPro" id="IPR035414">
    <property type="entry name" value="Peptidase_M1_pepN_Ig-like"/>
</dbReference>
<evidence type="ECO:0000256" key="7">
    <source>
        <dbReference type="ARBA" id="ARBA00022670"/>
    </source>
</evidence>
<feature type="domain" description="Aminopeptidase N-like N-terminal" evidence="16">
    <location>
        <begin position="55"/>
        <end position="201"/>
    </location>
</feature>
<dbReference type="InterPro" id="IPR038438">
    <property type="entry name" value="PepN_Ig-like_sf"/>
</dbReference>
<dbReference type="PANTHER" id="PTHR46322:SF1">
    <property type="entry name" value="PUROMYCIN-SENSITIVE AMINOPEPTIDASE"/>
    <property type="match status" value="1"/>
</dbReference>
<evidence type="ECO:0000256" key="8">
    <source>
        <dbReference type="ARBA" id="ARBA00022723"/>
    </source>
</evidence>
<evidence type="ECO:0000256" key="10">
    <source>
        <dbReference type="ARBA" id="ARBA00022833"/>
    </source>
</evidence>
<evidence type="ECO:0000256" key="6">
    <source>
        <dbReference type="ARBA" id="ARBA00022438"/>
    </source>
</evidence>
<gene>
    <name evidence="17" type="ORF">J2R99_000341</name>
</gene>
<dbReference type="InterPro" id="IPR027268">
    <property type="entry name" value="Peptidase_M4/M1_CTD_sf"/>
</dbReference>
<dbReference type="Proteomes" id="UP001230253">
    <property type="component" value="Unassembled WGS sequence"/>
</dbReference>
<evidence type="ECO:0000259" key="15">
    <source>
        <dbReference type="Pfam" id="PF17432"/>
    </source>
</evidence>
<comment type="cofactor">
    <cofactor evidence="2">
        <name>Zn(2+)</name>
        <dbReference type="ChEBI" id="CHEBI:29105"/>
    </cofactor>
</comment>
<keyword evidence="9 17" id="KW-0378">Hydrolase</keyword>
<dbReference type="SUPFAM" id="SSF55486">
    <property type="entry name" value="Metalloproteases ('zincins'), catalytic domain"/>
    <property type="match status" value="1"/>
</dbReference>
<protein>
    <recommendedName>
        <fullName evidence="5 12">Aminopeptidase N</fullName>
        <ecNumber evidence="4 12">3.4.11.2</ecNumber>
    </recommendedName>
</protein>
<dbReference type="PANTHER" id="PTHR46322">
    <property type="entry name" value="PUROMYCIN-SENSITIVE AMINOPEPTIDASE"/>
    <property type="match status" value="1"/>
</dbReference>
<evidence type="ECO:0000259" key="14">
    <source>
        <dbReference type="Pfam" id="PF11940"/>
    </source>
</evidence>
<dbReference type="Gene3D" id="2.60.40.1730">
    <property type="entry name" value="tricorn interacting facor f3 domain"/>
    <property type="match status" value="1"/>
</dbReference>
<dbReference type="Pfam" id="PF01433">
    <property type="entry name" value="Peptidase_M1"/>
    <property type="match status" value="1"/>
</dbReference>
<feature type="domain" description="Peptidase M1 membrane alanine aminopeptidase" evidence="13">
    <location>
        <begin position="240"/>
        <end position="451"/>
    </location>
</feature>
<dbReference type="Pfam" id="PF11940">
    <property type="entry name" value="DUF3458"/>
    <property type="match status" value="1"/>
</dbReference>
<evidence type="ECO:0000256" key="4">
    <source>
        <dbReference type="ARBA" id="ARBA00012564"/>
    </source>
</evidence>
<evidence type="ECO:0000313" key="18">
    <source>
        <dbReference type="Proteomes" id="UP001230253"/>
    </source>
</evidence>
<dbReference type="Gene3D" id="1.25.50.10">
    <property type="entry name" value="Peptidase M1, alanyl aminopeptidase, C-terminal domain"/>
    <property type="match status" value="1"/>
</dbReference>
<keyword evidence="11" id="KW-0482">Metalloprotease</keyword>
<dbReference type="InterPro" id="IPR024601">
    <property type="entry name" value="Peptidase_M1_pepN_C"/>
</dbReference>
<reference evidence="17 18" key="1">
    <citation type="submission" date="2023-07" db="EMBL/GenBank/DDBJ databases">
        <title>Genomic Encyclopedia of Type Strains, Phase IV (KMG-IV): sequencing the most valuable type-strain genomes for metagenomic binning, comparative biology and taxonomic classification.</title>
        <authorList>
            <person name="Goeker M."/>
        </authorList>
    </citation>
    <scope>NUCLEOTIDE SEQUENCE [LARGE SCALE GENOMIC DNA]</scope>
    <source>
        <strain evidence="17 18">DSM 11549</strain>
    </source>
</reference>
<dbReference type="Gene3D" id="3.30.2010.30">
    <property type="match status" value="1"/>
</dbReference>
<evidence type="ECO:0000256" key="3">
    <source>
        <dbReference type="ARBA" id="ARBA00010136"/>
    </source>
</evidence>
<dbReference type="InterPro" id="IPR037144">
    <property type="entry name" value="Peptidase_M1_pepN_C_sf"/>
</dbReference>
<evidence type="ECO:0000256" key="1">
    <source>
        <dbReference type="ARBA" id="ARBA00000098"/>
    </source>
</evidence>
<dbReference type="InterPro" id="IPR042097">
    <property type="entry name" value="Aminopeptidase_N-like_N_sf"/>
</dbReference>
<dbReference type="Pfam" id="PF17432">
    <property type="entry name" value="DUF3458_C"/>
    <property type="match status" value="1"/>
</dbReference>
<evidence type="ECO:0000256" key="11">
    <source>
        <dbReference type="ARBA" id="ARBA00023049"/>
    </source>
</evidence>
<evidence type="ECO:0000256" key="12">
    <source>
        <dbReference type="NCBIfam" id="TIGR02414"/>
    </source>
</evidence>
<evidence type="ECO:0000256" key="9">
    <source>
        <dbReference type="ARBA" id="ARBA00022801"/>
    </source>
</evidence>
<organism evidence="17 18">
    <name type="scientific">Rhodopseudomonas julia</name>
    <dbReference type="NCBI Taxonomy" id="200617"/>
    <lineage>
        <taxon>Bacteria</taxon>
        <taxon>Pseudomonadati</taxon>
        <taxon>Pseudomonadota</taxon>
        <taxon>Alphaproteobacteria</taxon>
        <taxon>Hyphomicrobiales</taxon>
        <taxon>Nitrobacteraceae</taxon>
        <taxon>Rhodopseudomonas</taxon>
    </lineage>
</organism>
<accession>A0ABU0C1U8</accession>
<dbReference type="Pfam" id="PF17900">
    <property type="entry name" value="Peptidase_M1_N"/>
    <property type="match status" value="1"/>
</dbReference>
<keyword evidence="6 17" id="KW-0031">Aminopeptidase</keyword>